<dbReference type="AlphaFoldDB" id="A0A6L3Z303"/>
<evidence type="ECO:0000313" key="1">
    <source>
        <dbReference type="EMBL" id="KAB2766793.1"/>
    </source>
</evidence>
<name>A0A6L3Z303_BRUAN</name>
<sequence>MTATILNISPARSGAGNVKAYFDVQLDSGLKLYRLRLTQGRNGYRVYGPRDQFGDTVTLPIALADQLAIIAKGAVANHGCS</sequence>
<proteinExistence type="predicted"/>
<dbReference type="SUPFAM" id="SSF160537">
    <property type="entry name" value="SpoVG-like"/>
    <property type="match status" value="1"/>
</dbReference>
<protein>
    <submittedName>
        <fullName evidence="1">Uncharacterized protein</fullName>
    </submittedName>
</protein>
<dbReference type="Proteomes" id="UP000481876">
    <property type="component" value="Unassembled WGS sequence"/>
</dbReference>
<dbReference type="GO" id="GO:0030435">
    <property type="term" value="P:sporulation resulting in formation of a cellular spore"/>
    <property type="evidence" value="ECO:0007669"/>
    <property type="project" value="InterPro"/>
</dbReference>
<gene>
    <name evidence="1" type="ORF">F9L04_16095</name>
</gene>
<dbReference type="EMBL" id="WBWS01000016">
    <property type="protein sequence ID" value="KAB2766793.1"/>
    <property type="molecule type" value="Genomic_DNA"/>
</dbReference>
<dbReference type="RefSeq" id="WP_151663891.1">
    <property type="nucleotide sequence ID" value="NZ_WBWS01000016.1"/>
</dbReference>
<evidence type="ECO:0000313" key="2">
    <source>
        <dbReference type="Proteomes" id="UP000481876"/>
    </source>
</evidence>
<organism evidence="1 2">
    <name type="scientific">Brucella anthropi</name>
    <name type="common">Ochrobactrum anthropi</name>
    <dbReference type="NCBI Taxonomy" id="529"/>
    <lineage>
        <taxon>Bacteria</taxon>
        <taxon>Pseudomonadati</taxon>
        <taxon>Pseudomonadota</taxon>
        <taxon>Alphaproteobacteria</taxon>
        <taxon>Hyphomicrobiales</taxon>
        <taxon>Brucellaceae</taxon>
        <taxon>Brucella/Ochrobactrum group</taxon>
        <taxon>Brucella</taxon>
    </lineage>
</organism>
<dbReference type="InterPro" id="IPR036751">
    <property type="entry name" value="SpoVG_sf"/>
</dbReference>
<comment type="caution">
    <text evidence="1">The sequence shown here is derived from an EMBL/GenBank/DDBJ whole genome shotgun (WGS) entry which is preliminary data.</text>
</comment>
<accession>A0A6L3Z303</accession>
<reference evidence="1 2" key="1">
    <citation type="submission" date="2019-09" db="EMBL/GenBank/DDBJ databases">
        <title>Taxonomic organization of the family Brucellaceae based on a phylogenomic approach.</title>
        <authorList>
            <person name="Leclercq S."/>
            <person name="Cloeckaert A."/>
            <person name="Zygmunt M.S."/>
        </authorList>
    </citation>
    <scope>NUCLEOTIDE SEQUENCE [LARGE SCALE GENOMIC DNA]</scope>
    <source>
        <strain evidence="1 2">LMG 3313</strain>
    </source>
</reference>